<dbReference type="InterPro" id="IPR013087">
    <property type="entry name" value="Znf_C2H2_type"/>
</dbReference>
<organism evidence="12 13">
    <name type="scientific">Glossina brevipalpis</name>
    <dbReference type="NCBI Taxonomy" id="37001"/>
    <lineage>
        <taxon>Eukaryota</taxon>
        <taxon>Metazoa</taxon>
        <taxon>Ecdysozoa</taxon>
        <taxon>Arthropoda</taxon>
        <taxon>Hexapoda</taxon>
        <taxon>Insecta</taxon>
        <taxon>Pterygota</taxon>
        <taxon>Neoptera</taxon>
        <taxon>Endopterygota</taxon>
        <taxon>Diptera</taxon>
        <taxon>Brachycera</taxon>
        <taxon>Muscomorpha</taxon>
        <taxon>Hippoboscoidea</taxon>
        <taxon>Glossinidae</taxon>
        <taxon>Glossina</taxon>
    </lineage>
</organism>
<dbReference type="EnsemblMetazoa" id="GBRI002615-RA">
    <property type="protein sequence ID" value="GBRI002615-PA"/>
    <property type="gene ID" value="GBRI002615"/>
</dbReference>
<evidence type="ECO:0000256" key="7">
    <source>
        <dbReference type="ARBA" id="ARBA00023163"/>
    </source>
</evidence>
<evidence type="ECO:0000256" key="6">
    <source>
        <dbReference type="ARBA" id="ARBA00023015"/>
    </source>
</evidence>
<dbReference type="FunFam" id="3.30.160.60:FF:001049">
    <property type="entry name" value="zinc finger protein 319"/>
    <property type="match status" value="1"/>
</dbReference>
<feature type="compositionally biased region" description="Low complexity" evidence="10">
    <location>
        <begin position="60"/>
        <end position="72"/>
    </location>
</feature>
<dbReference type="SMART" id="SM00355">
    <property type="entry name" value="ZnF_C2H2"/>
    <property type="match status" value="12"/>
</dbReference>
<dbReference type="STRING" id="37001.A0A1A9W188"/>
<evidence type="ECO:0000259" key="11">
    <source>
        <dbReference type="PROSITE" id="PS50157"/>
    </source>
</evidence>
<feature type="compositionally biased region" description="Basic and acidic residues" evidence="10">
    <location>
        <begin position="73"/>
        <end position="85"/>
    </location>
</feature>
<keyword evidence="5" id="KW-0862">Zinc</keyword>
<name>A0A1A9W188_9MUSC</name>
<feature type="domain" description="C2H2-type" evidence="11">
    <location>
        <begin position="419"/>
        <end position="446"/>
    </location>
</feature>
<reference evidence="13" key="1">
    <citation type="submission" date="2014-03" db="EMBL/GenBank/DDBJ databases">
        <authorList>
            <person name="Aksoy S."/>
            <person name="Warren W."/>
            <person name="Wilson R.K."/>
        </authorList>
    </citation>
    <scope>NUCLEOTIDE SEQUENCE [LARGE SCALE GENOMIC DNA]</scope>
    <source>
        <strain evidence="13">IAEA</strain>
    </source>
</reference>
<dbReference type="PROSITE" id="PS00028">
    <property type="entry name" value="ZINC_FINGER_C2H2_1"/>
    <property type="match status" value="12"/>
</dbReference>
<keyword evidence="8" id="KW-0539">Nucleus</keyword>
<dbReference type="PANTHER" id="PTHR47772:SF13">
    <property type="entry name" value="GASTRULA ZINC FINGER PROTEIN XLCGF49.1-LIKE-RELATED"/>
    <property type="match status" value="1"/>
</dbReference>
<feature type="domain" description="C2H2-type" evidence="11">
    <location>
        <begin position="335"/>
        <end position="362"/>
    </location>
</feature>
<keyword evidence="3" id="KW-0677">Repeat</keyword>
<dbReference type="VEuPathDB" id="VectorBase:GBRI002615"/>
<evidence type="ECO:0000256" key="1">
    <source>
        <dbReference type="ARBA" id="ARBA00004123"/>
    </source>
</evidence>
<evidence type="ECO:0000256" key="10">
    <source>
        <dbReference type="SAM" id="MobiDB-lite"/>
    </source>
</evidence>
<proteinExistence type="predicted"/>
<feature type="domain" description="C2H2-type" evidence="11">
    <location>
        <begin position="391"/>
        <end position="418"/>
    </location>
</feature>
<evidence type="ECO:0000313" key="13">
    <source>
        <dbReference type="Proteomes" id="UP000091820"/>
    </source>
</evidence>
<keyword evidence="7" id="KW-0804">Transcription</keyword>
<dbReference type="FunFam" id="3.30.160.60:FF:001119">
    <property type="entry name" value="zinc finger protein 408"/>
    <property type="match status" value="1"/>
</dbReference>
<protein>
    <recommendedName>
        <fullName evidence="11">C2H2-type domain-containing protein</fullName>
    </recommendedName>
</protein>
<evidence type="ECO:0000256" key="3">
    <source>
        <dbReference type="ARBA" id="ARBA00022737"/>
    </source>
</evidence>
<evidence type="ECO:0000256" key="4">
    <source>
        <dbReference type="ARBA" id="ARBA00022771"/>
    </source>
</evidence>
<feature type="domain" description="C2H2-type" evidence="11">
    <location>
        <begin position="231"/>
        <end position="253"/>
    </location>
</feature>
<dbReference type="PROSITE" id="PS50157">
    <property type="entry name" value="ZINC_FINGER_C2H2_2"/>
    <property type="match status" value="11"/>
</dbReference>
<dbReference type="GO" id="GO:0008270">
    <property type="term" value="F:zinc ion binding"/>
    <property type="evidence" value="ECO:0007669"/>
    <property type="project" value="UniProtKB-KW"/>
</dbReference>
<reference evidence="12" key="2">
    <citation type="submission" date="2020-05" db="UniProtKB">
        <authorList>
            <consortium name="EnsemblMetazoa"/>
        </authorList>
    </citation>
    <scope>IDENTIFICATION</scope>
    <source>
        <strain evidence="12">IAEA</strain>
    </source>
</reference>
<feature type="region of interest" description="Disordered" evidence="10">
    <location>
        <begin position="60"/>
        <end position="85"/>
    </location>
</feature>
<dbReference type="AlphaFoldDB" id="A0A1A9W188"/>
<sequence length="584" mass="68534">MLEQIIVEPLPKDLKIPEEICELCMEQLKMSFKFQQLYRHTNEQLLRIWEETRTSSTKINNSIQNSNNSIKNVKSEDDGKTGLTVEESRQNQKIDLNSHNPSRECDMMHSERNGYSCLNCNITVAKAHQFFKQNKSQLIEHNFICKICDYRYTTNILLEEHIREAHQPRILLKIIDLKRHWDKTHEEPRERIPNIINENVQVENAEKLWPGNNESDVNDTNGYFISCKPLLSCTECRATFKTANRLKCHKKSHVKCYRFVCHICDRQFKFPRLLKQHLVKVHSQNINNKIDNELADKLTGEKQPQFQCNYCKCAYNSVGSLAQHMSKKHPAIKPFKCDKCDKSFVVEEHFKIHINRHNGIKNFKCEHCDKSFSFKFAMKQHMRMHTEPAPYLCTLCGKTFYRPSNLRQHMQRHGEEKPYACPHCPKRFKCPSDRYIHLMSHNAGKVHVCSTCGSRFSRLDTLNNHQMLHSGKKPYKCDQCSMTFASPVNLNRHKRTHTGEKPYKCQYCDRAYAQSNDLTKHLRTHLGENVYICSKCPEAFKYHAELKKHQLKHYHEEQESQKSANSIDVKFNIQKCSTECGAPL</sequence>
<feature type="domain" description="C2H2-type" evidence="11">
    <location>
        <begin position="306"/>
        <end position="334"/>
    </location>
</feature>
<dbReference type="FunFam" id="3.30.160.60:FF:000100">
    <property type="entry name" value="Zinc finger 45-like"/>
    <property type="match status" value="2"/>
</dbReference>
<dbReference type="InterPro" id="IPR050636">
    <property type="entry name" value="C2H2-ZF_domain-containing"/>
</dbReference>
<dbReference type="Pfam" id="PF00096">
    <property type="entry name" value="zf-C2H2"/>
    <property type="match status" value="9"/>
</dbReference>
<feature type="domain" description="C2H2-type" evidence="11">
    <location>
        <begin position="447"/>
        <end position="474"/>
    </location>
</feature>
<comment type="subcellular location">
    <subcellularLocation>
        <location evidence="1">Nucleus</location>
    </subcellularLocation>
</comment>
<keyword evidence="13" id="KW-1185">Reference proteome</keyword>
<dbReference type="PANTHER" id="PTHR47772">
    <property type="entry name" value="ZINC FINGER PROTEIN 200"/>
    <property type="match status" value="1"/>
</dbReference>
<evidence type="ECO:0000256" key="9">
    <source>
        <dbReference type="PROSITE-ProRule" id="PRU00042"/>
    </source>
</evidence>
<feature type="domain" description="C2H2-type" evidence="11">
    <location>
        <begin position="503"/>
        <end position="530"/>
    </location>
</feature>
<dbReference type="GO" id="GO:0006355">
    <property type="term" value="P:regulation of DNA-templated transcription"/>
    <property type="evidence" value="ECO:0007669"/>
    <property type="project" value="UniProtKB-ARBA"/>
</dbReference>
<dbReference type="FunFam" id="3.30.160.60:FF:000446">
    <property type="entry name" value="Zinc finger protein"/>
    <property type="match status" value="1"/>
</dbReference>
<dbReference type="Proteomes" id="UP000091820">
    <property type="component" value="Unassembled WGS sequence"/>
</dbReference>
<dbReference type="InterPro" id="IPR036236">
    <property type="entry name" value="Znf_C2H2_sf"/>
</dbReference>
<keyword evidence="4 9" id="KW-0863">Zinc-finger</keyword>
<dbReference type="FunFam" id="3.30.160.60:FF:002343">
    <property type="entry name" value="Zinc finger protein 33A"/>
    <property type="match status" value="1"/>
</dbReference>
<evidence type="ECO:0000256" key="2">
    <source>
        <dbReference type="ARBA" id="ARBA00022723"/>
    </source>
</evidence>
<feature type="domain" description="C2H2-type" evidence="11">
    <location>
        <begin position="475"/>
        <end position="502"/>
    </location>
</feature>
<feature type="domain" description="C2H2-type" evidence="11">
    <location>
        <begin position="363"/>
        <end position="390"/>
    </location>
</feature>
<dbReference type="GO" id="GO:0005634">
    <property type="term" value="C:nucleus"/>
    <property type="evidence" value="ECO:0007669"/>
    <property type="project" value="UniProtKB-SubCell"/>
</dbReference>
<dbReference type="Gene3D" id="3.30.160.60">
    <property type="entry name" value="Classic Zinc Finger"/>
    <property type="match status" value="9"/>
</dbReference>
<feature type="domain" description="C2H2-type" evidence="11">
    <location>
        <begin position="259"/>
        <end position="283"/>
    </location>
</feature>
<keyword evidence="2" id="KW-0479">Metal-binding</keyword>
<evidence type="ECO:0000256" key="5">
    <source>
        <dbReference type="ARBA" id="ARBA00022833"/>
    </source>
</evidence>
<keyword evidence="6" id="KW-0805">Transcription regulation</keyword>
<accession>A0A1A9W188</accession>
<feature type="domain" description="C2H2-type" evidence="11">
    <location>
        <begin position="531"/>
        <end position="558"/>
    </location>
</feature>
<evidence type="ECO:0000256" key="8">
    <source>
        <dbReference type="ARBA" id="ARBA00023242"/>
    </source>
</evidence>
<dbReference type="SUPFAM" id="SSF57667">
    <property type="entry name" value="beta-beta-alpha zinc fingers"/>
    <property type="match status" value="6"/>
</dbReference>
<evidence type="ECO:0000313" key="12">
    <source>
        <dbReference type="EnsemblMetazoa" id="GBRI002615-PA"/>
    </source>
</evidence>